<dbReference type="Proteomes" id="UP001164116">
    <property type="component" value="Chromosome"/>
</dbReference>
<evidence type="ECO:0000256" key="3">
    <source>
        <dbReference type="ARBA" id="ARBA00022679"/>
    </source>
</evidence>
<keyword evidence="2" id="KW-1277">Toxin-antitoxin system</keyword>
<accession>A0ABY6QF73</accession>
<dbReference type="PANTHER" id="PTHR36449">
    <property type="entry name" value="ACETYLTRANSFERASE-RELATED"/>
    <property type="match status" value="1"/>
</dbReference>
<protein>
    <recommendedName>
        <fullName evidence="7">GNAT family N-acetyltransferase</fullName>
    </recommendedName>
</protein>
<evidence type="ECO:0000256" key="2">
    <source>
        <dbReference type="ARBA" id="ARBA00022649"/>
    </source>
</evidence>
<organism evidence="5 6">
    <name type="scientific">Pseudomonas quebecensis</name>
    <dbReference type="NCBI Taxonomy" id="2995174"/>
    <lineage>
        <taxon>Bacteria</taxon>
        <taxon>Pseudomonadati</taxon>
        <taxon>Pseudomonadota</taxon>
        <taxon>Gammaproteobacteria</taxon>
        <taxon>Pseudomonadales</taxon>
        <taxon>Pseudomonadaceae</taxon>
        <taxon>Pseudomonas</taxon>
    </lineage>
</organism>
<evidence type="ECO:0000313" key="5">
    <source>
        <dbReference type="EMBL" id="UZW18256.1"/>
    </source>
</evidence>
<dbReference type="RefSeq" id="WP_181080990.1">
    <property type="nucleotide sequence ID" value="NZ_CP112866.1"/>
</dbReference>
<gene>
    <name evidence="5" type="ORF">OSC50_23225</name>
</gene>
<dbReference type="PANTHER" id="PTHR36449:SF1">
    <property type="entry name" value="ACETYLTRANSFERASE"/>
    <property type="match status" value="1"/>
</dbReference>
<keyword evidence="6" id="KW-1185">Reference proteome</keyword>
<dbReference type="InterPro" id="IPR016181">
    <property type="entry name" value="Acyl_CoA_acyltransferase"/>
</dbReference>
<sequence length="172" mass="18646">MATEIVEQADPLELSQPEKLNEHHNVDQFDCGEDSINEFLKKKAIKAQLAKTATVLVTCLKGSNVVVGYYTLSNGTIMRADVVPRKAQRNSPDQHPITILGRMGVCKTLQGQGLSLDLIQDAVLRSLAASEAVASTALVVHPLNEQLVGLYEKAGFLRSPQLSPIAMMLPLV</sequence>
<evidence type="ECO:0008006" key="7">
    <source>
        <dbReference type="Google" id="ProtNLM"/>
    </source>
</evidence>
<evidence type="ECO:0000313" key="6">
    <source>
        <dbReference type="Proteomes" id="UP001164116"/>
    </source>
</evidence>
<evidence type="ECO:0000256" key="1">
    <source>
        <dbReference type="ARBA" id="ARBA00009342"/>
    </source>
</evidence>
<evidence type="ECO:0000256" key="4">
    <source>
        <dbReference type="ARBA" id="ARBA00023315"/>
    </source>
</evidence>
<dbReference type="EMBL" id="CP112866">
    <property type="protein sequence ID" value="UZW18256.1"/>
    <property type="molecule type" value="Genomic_DNA"/>
</dbReference>
<comment type="similarity">
    <text evidence="1">Belongs to the acetyltransferase family. GNAT subfamily.</text>
</comment>
<name>A0ABY6QF73_9PSED</name>
<proteinExistence type="inferred from homology"/>
<reference evidence="5" key="1">
    <citation type="submission" date="2022-11" db="EMBL/GenBank/DDBJ databases">
        <title>Taxonomic description of a new Pseudomonas species.</title>
        <authorList>
            <person name="Tambong J.T."/>
        </authorList>
    </citation>
    <scope>NUCLEOTIDE SEQUENCE</scope>
    <source>
        <strain evidence="5">S1Bt42</strain>
    </source>
</reference>
<dbReference type="Gene3D" id="3.40.630.30">
    <property type="match status" value="1"/>
</dbReference>
<keyword evidence="4" id="KW-0012">Acyltransferase</keyword>
<keyword evidence="3" id="KW-0808">Transferase</keyword>
<dbReference type="SUPFAM" id="SSF55729">
    <property type="entry name" value="Acyl-CoA N-acyltransferases (Nat)"/>
    <property type="match status" value="1"/>
</dbReference>